<dbReference type="GeneTree" id="ENSGT00940000176882"/>
<dbReference type="GO" id="GO:0003676">
    <property type="term" value="F:nucleic acid binding"/>
    <property type="evidence" value="ECO:0007669"/>
    <property type="project" value="InterPro"/>
</dbReference>
<dbReference type="InterPro" id="IPR036397">
    <property type="entry name" value="RNaseH_sf"/>
</dbReference>
<keyword evidence="2" id="KW-1185">Reference proteome</keyword>
<dbReference type="Proteomes" id="UP000002852">
    <property type="component" value="Unassembled WGS sequence"/>
</dbReference>
<dbReference type="Ensembl" id="ENSXMAT00000036227.1">
    <property type="protein sequence ID" value="ENSXMAP00000020470.1"/>
    <property type="gene ID" value="ENSXMAG00000025041.1"/>
</dbReference>
<dbReference type="InParanoid" id="A0A3B5PP05"/>
<reference evidence="2" key="1">
    <citation type="submission" date="2012-01" db="EMBL/GenBank/DDBJ databases">
        <authorList>
            <person name="Walter R."/>
            <person name="Schartl M."/>
            <person name="Warren W."/>
        </authorList>
    </citation>
    <scope>NUCLEOTIDE SEQUENCE [LARGE SCALE GENOMIC DNA]</scope>
    <source>
        <strain evidence="2">JP 163 A</strain>
    </source>
</reference>
<dbReference type="AlphaFoldDB" id="A0A3B5PP05"/>
<protein>
    <submittedName>
        <fullName evidence="1">Uncharacterized protein</fullName>
    </submittedName>
</protein>
<dbReference type="STRING" id="8083.ENSXMAP00000020470"/>
<organism evidence="1 2">
    <name type="scientific">Xiphophorus maculatus</name>
    <name type="common">Southern platyfish</name>
    <name type="synonym">Platypoecilus maculatus</name>
    <dbReference type="NCBI Taxonomy" id="8083"/>
    <lineage>
        <taxon>Eukaryota</taxon>
        <taxon>Metazoa</taxon>
        <taxon>Chordata</taxon>
        <taxon>Craniata</taxon>
        <taxon>Vertebrata</taxon>
        <taxon>Euteleostomi</taxon>
        <taxon>Actinopterygii</taxon>
        <taxon>Neopterygii</taxon>
        <taxon>Teleostei</taxon>
        <taxon>Neoteleostei</taxon>
        <taxon>Acanthomorphata</taxon>
        <taxon>Ovalentaria</taxon>
        <taxon>Atherinomorphae</taxon>
        <taxon>Cyprinodontiformes</taxon>
        <taxon>Poeciliidae</taxon>
        <taxon>Poeciliinae</taxon>
        <taxon>Xiphophorus</taxon>
    </lineage>
</organism>
<evidence type="ECO:0000313" key="2">
    <source>
        <dbReference type="Proteomes" id="UP000002852"/>
    </source>
</evidence>
<reference evidence="1" key="4">
    <citation type="submission" date="2025-09" db="UniProtKB">
        <authorList>
            <consortium name="Ensembl"/>
        </authorList>
    </citation>
    <scope>IDENTIFICATION</scope>
    <source>
        <strain evidence="1">JP 163 A</strain>
    </source>
</reference>
<name>A0A3B5PP05_XIPMA</name>
<sequence length="92" mass="10510">LQNPPALIDVVSLGNGCWTLWHLEWSGNFNPIENLWSSAEACDFSPQNINVLRATLQEKWDIMPQQTLSQLVNSMRHRSQAVIDTRGNMTHH</sequence>
<reference evidence="1" key="3">
    <citation type="submission" date="2025-08" db="UniProtKB">
        <authorList>
            <consortium name="Ensembl"/>
        </authorList>
    </citation>
    <scope>IDENTIFICATION</scope>
    <source>
        <strain evidence="1">JP 163 A</strain>
    </source>
</reference>
<reference evidence="2" key="2">
    <citation type="journal article" date="2013" name="Nat. Genet.">
        <title>The genome of the platyfish, Xiphophorus maculatus, provides insights into evolutionary adaptation and several complex traits.</title>
        <authorList>
            <person name="Schartl M."/>
            <person name="Walter R.B."/>
            <person name="Shen Y."/>
            <person name="Garcia T."/>
            <person name="Catchen J."/>
            <person name="Amores A."/>
            <person name="Braasch I."/>
            <person name="Chalopin D."/>
            <person name="Volff J.N."/>
            <person name="Lesch K.P."/>
            <person name="Bisazza A."/>
            <person name="Minx P."/>
            <person name="Hillier L."/>
            <person name="Wilson R.K."/>
            <person name="Fuerstenberg S."/>
            <person name="Boore J."/>
            <person name="Searle S."/>
            <person name="Postlethwait J.H."/>
            <person name="Warren W.C."/>
        </authorList>
    </citation>
    <scope>NUCLEOTIDE SEQUENCE [LARGE SCALE GENOMIC DNA]</scope>
    <source>
        <strain evidence="2">JP 163 A</strain>
    </source>
</reference>
<dbReference type="Gene3D" id="3.30.420.10">
    <property type="entry name" value="Ribonuclease H-like superfamily/Ribonuclease H"/>
    <property type="match status" value="1"/>
</dbReference>
<evidence type="ECO:0000313" key="1">
    <source>
        <dbReference type="Ensembl" id="ENSXMAP00000020470.1"/>
    </source>
</evidence>
<proteinExistence type="predicted"/>
<dbReference type="OMA" id="LWHLEWS"/>
<accession>A0A3B5PP05</accession>